<protein>
    <submittedName>
        <fullName evidence="6">GFA family protein</fullName>
    </submittedName>
</protein>
<dbReference type="Pfam" id="PF04828">
    <property type="entry name" value="GFA"/>
    <property type="match status" value="1"/>
</dbReference>
<accession>A0A844QDY8</accession>
<dbReference type="InterPro" id="IPR011057">
    <property type="entry name" value="Mss4-like_sf"/>
</dbReference>
<feature type="domain" description="CENP-V/GFA" evidence="5">
    <location>
        <begin position="6"/>
        <end position="105"/>
    </location>
</feature>
<dbReference type="PANTHER" id="PTHR33337">
    <property type="entry name" value="GFA DOMAIN-CONTAINING PROTEIN"/>
    <property type="match status" value="1"/>
</dbReference>
<dbReference type="EMBL" id="WPHG01000001">
    <property type="protein sequence ID" value="MVA96844.1"/>
    <property type="molecule type" value="Genomic_DNA"/>
</dbReference>
<evidence type="ECO:0000313" key="6">
    <source>
        <dbReference type="EMBL" id="MVA96844.1"/>
    </source>
</evidence>
<reference evidence="6 7" key="1">
    <citation type="submission" date="2019-12" db="EMBL/GenBank/DDBJ databases">
        <title>Nitratireductor arenosus sp. nov., Isolated from sea sand, Jeju island, South Korea.</title>
        <authorList>
            <person name="Kim W."/>
        </authorList>
    </citation>
    <scope>NUCLEOTIDE SEQUENCE [LARGE SCALE GENOMIC DNA]</scope>
    <source>
        <strain evidence="6 7">CAU 1489</strain>
    </source>
</reference>
<keyword evidence="3" id="KW-0862">Zinc</keyword>
<proteinExistence type="inferred from homology"/>
<dbReference type="InterPro" id="IPR006913">
    <property type="entry name" value="CENP-V/GFA"/>
</dbReference>
<keyword evidence="7" id="KW-1185">Reference proteome</keyword>
<sequence>MTDTPHTGGCRCGAVRFSASVAPHHISYCHCHDCRRAGGAPVSAFVGFKKEYVTFDGDTLKAFENGPVARSFCGVCGSPVAYVDDRLADDVWIALGAMDQPAAYKPSHHAYVREQLPFVHMPDSLPRHVKFSVPRPTEDTQ</sequence>
<name>A0A844QDY8_9HYPH</name>
<dbReference type="PANTHER" id="PTHR33337:SF40">
    <property type="entry name" value="CENP-V_GFA DOMAIN-CONTAINING PROTEIN-RELATED"/>
    <property type="match status" value="1"/>
</dbReference>
<evidence type="ECO:0000256" key="1">
    <source>
        <dbReference type="ARBA" id="ARBA00005495"/>
    </source>
</evidence>
<keyword evidence="4" id="KW-0456">Lyase</keyword>
<evidence type="ECO:0000259" key="5">
    <source>
        <dbReference type="PROSITE" id="PS51891"/>
    </source>
</evidence>
<organism evidence="6 7">
    <name type="scientific">Nitratireductor arenosus</name>
    <dbReference type="NCBI Taxonomy" id="2682096"/>
    <lineage>
        <taxon>Bacteria</taxon>
        <taxon>Pseudomonadati</taxon>
        <taxon>Pseudomonadota</taxon>
        <taxon>Alphaproteobacteria</taxon>
        <taxon>Hyphomicrobiales</taxon>
        <taxon>Phyllobacteriaceae</taxon>
        <taxon>Nitratireductor</taxon>
    </lineage>
</organism>
<dbReference type="PROSITE" id="PS51891">
    <property type="entry name" value="CENP_V_GFA"/>
    <property type="match status" value="1"/>
</dbReference>
<dbReference type="GO" id="GO:0046872">
    <property type="term" value="F:metal ion binding"/>
    <property type="evidence" value="ECO:0007669"/>
    <property type="project" value="UniProtKB-KW"/>
</dbReference>
<evidence type="ECO:0000256" key="3">
    <source>
        <dbReference type="ARBA" id="ARBA00022833"/>
    </source>
</evidence>
<dbReference type="Gene3D" id="3.90.1590.10">
    <property type="entry name" value="glutathione-dependent formaldehyde- activating enzyme (gfa)"/>
    <property type="match status" value="1"/>
</dbReference>
<dbReference type="SUPFAM" id="SSF51316">
    <property type="entry name" value="Mss4-like"/>
    <property type="match status" value="1"/>
</dbReference>
<evidence type="ECO:0000313" key="7">
    <source>
        <dbReference type="Proteomes" id="UP000463224"/>
    </source>
</evidence>
<comment type="caution">
    <text evidence="6">The sequence shown here is derived from an EMBL/GenBank/DDBJ whole genome shotgun (WGS) entry which is preliminary data.</text>
</comment>
<evidence type="ECO:0000256" key="2">
    <source>
        <dbReference type="ARBA" id="ARBA00022723"/>
    </source>
</evidence>
<keyword evidence="2" id="KW-0479">Metal-binding</keyword>
<evidence type="ECO:0000256" key="4">
    <source>
        <dbReference type="ARBA" id="ARBA00023239"/>
    </source>
</evidence>
<dbReference type="Proteomes" id="UP000463224">
    <property type="component" value="Unassembled WGS sequence"/>
</dbReference>
<gene>
    <name evidence="6" type="ORF">GN330_06225</name>
</gene>
<dbReference type="AlphaFoldDB" id="A0A844QDY8"/>
<comment type="similarity">
    <text evidence="1">Belongs to the Gfa family.</text>
</comment>
<dbReference type="RefSeq" id="WP_343040321.1">
    <property type="nucleotide sequence ID" value="NZ_WPHG01000001.1"/>
</dbReference>
<dbReference type="GO" id="GO:0016846">
    <property type="term" value="F:carbon-sulfur lyase activity"/>
    <property type="evidence" value="ECO:0007669"/>
    <property type="project" value="InterPro"/>
</dbReference>